<feature type="transmembrane region" description="Helical" evidence="5">
    <location>
        <begin position="26"/>
        <end position="45"/>
    </location>
</feature>
<keyword evidence="2 5" id="KW-0812">Transmembrane</keyword>
<keyword evidence="7" id="KW-1185">Reference proteome</keyword>
<feature type="transmembrane region" description="Helical" evidence="5">
    <location>
        <begin position="65"/>
        <end position="83"/>
    </location>
</feature>
<dbReference type="EMBL" id="QEEX01000001">
    <property type="protein sequence ID" value="PWB98232.1"/>
    <property type="molecule type" value="Genomic_DNA"/>
</dbReference>
<keyword evidence="3 5" id="KW-1133">Transmembrane helix</keyword>
<dbReference type="Proteomes" id="UP000244978">
    <property type="component" value="Unassembled WGS sequence"/>
</dbReference>
<proteinExistence type="predicted"/>
<name>A0A2U1T2X8_9MICO</name>
<feature type="transmembrane region" description="Helical" evidence="5">
    <location>
        <begin position="125"/>
        <end position="145"/>
    </location>
</feature>
<dbReference type="Pfam" id="PF07681">
    <property type="entry name" value="DoxX"/>
    <property type="match status" value="1"/>
</dbReference>
<dbReference type="InterPro" id="IPR032808">
    <property type="entry name" value="DoxX"/>
</dbReference>
<accession>A0A2U1T2X8</accession>
<evidence type="ECO:0000313" key="7">
    <source>
        <dbReference type="Proteomes" id="UP000244978"/>
    </source>
</evidence>
<feature type="transmembrane region" description="Helical" evidence="5">
    <location>
        <begin position="90"/>
        <end position="110"/>
    </location>
</feature>
<sequence>MTRVAKRGLLQQLVEPKPPTSKLRSGVRIALGVMLAFAGTTHLTVAREEFQAQVPEFVPLDADVVVVASGIVEITLGAALILLAKRRVPVGLVVALFFIAIFPGNIAQWVHARDGFGLDTDSKRFIRLFFQPVLVAAALWSTAAWRDRPRLGARR</sequence>
<evidence type="ECO:0000256" key="1">
    <source>
        <dbReference type="ARBA" id="ARBA00004141"/>
    </source>
</evidence>
<organism evidence="6 7">
    <name type="scientific">Homoserinimonas hongtaonis</name>
    <dbReference type="NCBI Taxonomy" id="2079791"/>
    <lineage>
        <taxon>Bacteria</taxon>
        <taxon>Bacillati</taxon>
        <taxon>Actinomycetota</taxon>
        <taxon>Actinomycetes</taxon>
        <taxon>Micrococcales</taxon>
        <taxon>Microbacteriaceae</taxon>
        <taxon>Homoserinimonas</taxon>
    </lineage>
</organism>
<comment type="caution">
    <text evidence="6">The sequence shown here is derived from an EMBL/GenBank/DDBJ whole genome shotgun (WGS) entry which is preliminary data.</text>
</comment>
<evidence type="ECO:0000256" key="2">
    <source>
        <dbReference type="ARBA" id="ARBA00022692"/>
    </source>
</evidence>
<comment type="subcellular location">
    <subcellularLocation>
        <location evidence="1">Membrane</location>
        <topology evidence="1">Multi-pass membrane protein</topology>
    </subcellularLocation>
</comment>
<dbReference type="PANTHER" id="PTHR36974">
    <property type="entry name" value="MEMBRANE PROTEIN-RELATED"/>
    <property type="match status" value="1"/>
</dbReference>
<dbReference type="AlphaFoldDB" id="A0A2U1T2X8"/>
<dbReference type="PANTHER" id="PTHR36974:SF1">
    <property type="entry name" value="DOXX FAMILY MEMBRANE PROTEIN"/>
    <property type="match status" value="1"/>
</dbReference>
<gene>
    <name evidence="6" type="ORF">DF220_10645</name>
</gene>
<evidence type="ECO:0000256" key="4">
    <source>
        <dbReference type="ARBA" id="ARBA00023136"/>
    </source>
</evidence>
<keyword evidence="4 5" id="KW-0472">Membrane</keyword>
<evidence type="ECO:0000256" key="3">
    <source>
        <dbReference type="ARBA" id="ARBA00022989"/>
    </source>
</evidence>
<protein>
    <recommendedName>
        <fullName evidence="8">DoxX family membrane protein</fullName>
    </recommendedName>
</protein>
<dbReference type="RefSeq" id="WP_108997983.1">
    <property type="nucleotide sequence ID" value="NZ_QEEX01000001.1"/>
</dbReference>
<evidence type="ECO:0000256" key="5">
    <source>
        <dbReference type="SAM" id="Phobius"/>
    </source>
</evidence>
<reference evidence="7" key="1">
    <citation type="submission" date="2018-04" db="EMBL/GenBank/DDBJ databases">
        <authorList>
            <person name="Liu S."/>
            <person name="Wang Z."/>
            <person name="Li J."/>
        </authorList>
    </citation>
    <scope>NUCLEOTIDE SEQUENCE [LARGE SCALE GENOMIC DNA]</scope>
    <source>
        <strain evidence="7">S1194</strain>
    </source>
</reference>
<evidence type="ECO:0000313" key="6">
    <source>
        <dbReference type="EMBL" id="PWB98232.1"/>
    </source>
</evidence>
<evidence type="ECO:0008006" key="8">
    <source>
        <dbReference type="Google" id="ProtNLM"/>
    </source>
</evidence>